<dbReference type="Pfam" id="PF07687">
    <property type="entry name" value="M20_dimer"/>
    <property type="match status" value="1"/>
</dbReference>
<dbReference type="InterPro" id="IPR001261">
    <property type="entry name" value="ArgE/DapE_CS"/>
</dbReference>
<organism evidence="6 7">
    <name type="scientific">Achromobacter mucicolens</name>
    <dbReference type="NCBI Taxonomy" id="1389922"/>
    <lineage>
        <taxon>Bacteria</taxon>
        <taxon>Pseudomonadati</taxon>
        <taxon>Pseudomonadota</taxon>
        <taxon>Betaproteobacteria</taxon>
        <taxon>Burkholderiales</taxon>
        <taxon>Alcaligenaceae</taxon>
        <taxon>Achromobacter</taxon>
    </lineage>
</organism>
<sequence length="408" mass="44017">MTDYARLDAWVDAHFDEEVRFLQALVRVPTDTPPGNNAPHAKRTAQLLQDFALHAEAHPVPAQAVADYGMQSITNLIVRREYGGAGPRIALNAHGDVVPPGDGWKHDPYGAEIEDGCLYGRAAAVSKSDFASFTFALRALEAVAMPSRGAVELHFTYDEEFGGLLGPGWLLEQGLTRPDLMIAAGFSYEVVTAHNGCLQMEVTVHGKMAHAAIPSSGVDALQGAVAILNALYAQNAHYQAITSQVPGISHPYLNVGRIEGGTNTNVVPGKVSFKLDRRMIPEENAAEVEADIRRIIEEAAASCPGIRVEIKRLLLANSMRPLPGAQPLVQAIQQHGEAVFGEPIPAMGTPLYTDVRLYAEAGIPGVIYGAGPRTVLESHAKRNDERINLEDLRRATKVIARTLADLLH</sequence>
<evidence type="ECO:0000256" key="2">
    <source>
        <dbReference type="ARBA" id="ARBA00022723"/>
    </source>
</evidence>
<evidence type="ECO:0000256" key="4">
    <source>
        <dbReference type="ARBA" id="ARBA00022833"/>
    </source>
</evidence>
<dbReference type="InterPro" id="IPR011650">
    <property type="entry name" value="Peptidase_M20_dimer"/>
</dbReference>
<feature type="domain" description="Peptidase M20 dimerisation" evidence="5">
    <location>
        <begin position="192"/>
        <end position="300"/>
    </location>
</feature>
<proteinExistence type="predicted"/>
<protein>
    <submittedName>
        <fullName evidence="6">M20/M25/M40 family metallo-hydrolase</fullName>
    </submittedName>
</protein>
<gene>
    <name evidence="6" type="ORF">N5C72_17925</name>
</gene>
<keyword evidence="3" id="KW-0378">Hydrolase</keyword>
<dbReference type="InterPro" id="IPR002933">
    <property type="entry name" value="Peptidase_M20"/>
</dbReference>
<dbReference type="InterPro" id="IPR050072">
    <property type="entry name" value="Peptidase_M20A"/>
</dbReference>
<evidence type="ECO:0000313" key="6">
    <source>
        <dbReference type="EMBL" id="MDH1179967.1"/>
    </source>
</evidence>
<dbReference type="PANTHER" id="PTHR43808">
    <property type="entry name" value="ACETYLORNITHINE DEACETYLASE"/>
    <property type="match status" value="1"/>
</dbReference>
<keyword evidence="4" id="KW-0862">Zinc</keyword>
<comment type="cofactor">
    <cofactor evidence="1">
        <name>Zn(2+)</name>
        <dbReference type="ChEBI" id="CHEBI:29105"/>
    </cofactor>
</comment>
<dbReference type="InterPro" id="IPR036264">
    <property type="entry name" value="Bact_exopeptidase_dim_dom"/>
</dbReference>
<keyword evidence="2" id="KW-0479">Metal-binding</keyword>
<dbReference type="Gene3D" id="3.30.70.360">
    <property type="match status" value="1"/>
</dbReference>
<reference evidence="6 7" key="1">
    <citation type="submission" date="2022-09" db="EMBL/GenBank/DDBJ databases">
        <title>Intensive care unit water sources are persistently colonized with multi-drug resistant bacteria and are the site of extensive horizontal gene transfer of antibiotic resistance genes.</title>
        <authorList>
            <person name="Diorio-Toth L."/>
        </authorList>
    </citation>
    <scope>NUCLEOTIDE SEQUENCE [LARGE SCALE GENOMIC DNA]</scope>
    <source>
        <strain evidence="6 7">GD03967</strain>
    </source>
</reference>
<dbReference type="SUPFAM" id="SSF53187">
    <property type="entry name" value="Zn-dependent exopeptidases"/>
    <property type="match status" value="1"/>
</dbReference>
<dbReference type="Proteomes" id="UP001158644">
    <property type="component" value="Unassembled WGS sequence"/>
</dbReference>
<dbReference type="Gene3D" id="3.40.630.10">
    <property type="entry name" value="Zn peptidases"/>
    <property type="match status" value="1"/>
</dbReference>
<dbReference type="SUPFAM" id="SSF55031">
    <property type="entry name" value="Bacterial exopeptidase dimerisation domain"/>
    <property type="match status" value="1"/>
</dbReference>
<dbReference type="AlphaFoldDB" id="A0ABD4YWY0"/>
<dbReference type="RefSeq" id="WP_279991459.1">
    <property type="nucleotide sequence ID" value="NZ_JAOBZK010000025.1"/>
</dbReference>
<dbReference type="GO" id="GO:0046872">
    <property type="term" value="F:metal ion binding"/>
    <property type="evidence" value="ECO:0007669"/>
    <property type="project" value="UniProtKB-KW"/>
</dbReference>
<comment type="caution">
    <text evidence="6">The sequence shown here is derived from an EMBL/GenBank/DDBJ whole genome shotgun (WGS) entry which is preliminary data.</text>
</comment>
<evidence type="ECO:0000256" key="1">
    <source>
        <dbReference type="ARBA" id="ARBA00001947"/>
    </source>
</evidence>
<evidence type="ECO:0000313" key="7">
    <source>
        <dbReference type="Proteomes" id="UP001158644"/>
    </source>
</evidence>
<dbReference type="PROSITE" id="PS00758">
    <property type="entry name" value="ARGE_DAPE_CPG2_1"/>
    <property type="match status" value="1"/>
</dbReference>
<name>A0ABD4YWY0_9BURK</name>
<dbReference type="Pfam" id="PF01546">
    <property type="entry name" value="Peptidase_M20"/>
    <property type="match status" value="1"/>
</dbReference>
<accession>A0ABD4YWY0</accession>
<dbReference type="GO" id="GO:0016787">
    <property type="term" value="F:hydrolase activity"/>
    <property type="evidence" value="ECO:0007669"/>
    <property type="project" value="UniProtKB-KW"/>
</dbReference>
<dbReference type="EMBL" id="JAOBZK010000025">
    <property type="protein sequence ID" value="MDH1179967.1"/>
    <property type="molecule type" value="Genomic_DNA"/>
</dbReference>
<evidence type="ECO:0000256" key="3">
    <source>
        <dbReference type="ARBA" id="ARBA00022801"/>
    </source>
</evidence>
<evidence type="ECO:0000259" key="5">
    <source>
        <dbReference type="Pfam" id="PF07687"/>
    </source>
</evidence>
<dbReference type="CDD" id="cd02697">
    <property type="entry name" value="M20_like"/>
    <property type="match status" value="1"/>
</dbReference>